<evidence type="ECO:0000256" key="4">
    <source>
        <dbReference type="ARBA" id="ARBA00022801"/>
    </source>
</evidence>
<dbReference type="NCBIfam" id="NF033085">
    <property type="entry name" value="bla_class_C"/>
    <property type="match status" value="1"/>
</dbReference>
<dbReference type="InterPro" id="IPR001586">
    <property type="entry name" value="Beta-lactam_class-C_AS"/>
</dbReference>
<evidence type="ECO:0000256" key="3">
    <source>
        <dbReference type="ARBA" id="ARBA00012865"/>
    </source>
</evidence>
<dbReference type="InterPro" id="IPR050491">
    <property type="entry name" value="AmpC-like"/>
</dbReference>
<organism evidence="9 10">
    <name type="scientific">Labrys okinawensis</name>
    <dbReference type="NCBI Taxonomy" id="346911"/>
    <lineage>
        <taxon>Bacteria</taxon>
        <taxon>Pseudomonadati</taxon>
        <taxon>Pseudomonadota</taxon>
        <taxon>Alphaproteobacteria</taxon>
        <taxon>Hyphomicrobiales</taxon>
        <taxon>Xanthobacteraceae</taxon>
        <taxon>Labrys</taxon>
    </lineage>
</organism>
<dbReference type="PANTHER" id="PTHR46825:SF8">
    <property type="entry name" value="BETA-LACTAMASE-RELATED"/>
    <property type="match status" value="1"/>
</dbReference>
<dbReference type="GO" id="GO:0008800">
    <property type="term" value="F:beta-lactamase activity"/>
    <property type="evidence" value="ECO:0007669"/>
    <property type="project" value="UniProtKB-UniRule"/>
</dbReference>
<dbReference type="OrthoDB" id="5377431at2"/>
<proteinExistence type="inferred from homology"/>
<keyword evidence="4 6" id="KW-0378">Hydrolase</keyword>
<evidence type="ECO:0000256" key="1">
    <source>
        <dbReference type="ARBA" id="ARBA00001526"/>
    </source>
</evidence>
<dbReference type="GO" id="GO:0017001">
    <property type="term" value="P:antibiotic catabolic process"/>
    <property type="evidence" value="ECO:0007669"/>
    <property type="project" value="InterPro"/>
</dbReference>
<gene>
    <name evidence="9" type="ORF">C5L14_24225</name>
</gene>
<name>A0A2S9Q6V7_9HYPH</name>
<dbReference type="GO" id="GO:0046677">
    <property type="term" value="P:response to antibiotic"/>
    <property type="evidence" value="ECO:0007669"/>
    <property type="project" value="UniProtKB-UniRule"/>
</dbReference>
<dbReference type="EMBL" id="PUEJ01000010">
    <property type="protein sequence ID" value="PRH85050.1"/>
    <property type="molecule type" value="Genomic_DNA"/>
</dbReference>
<dbReference type="Gene3D" id="3.40.710.10">
    <property type="entry name" value="DD-peptidase/beta-lactamase superfamily"/>
    <property type="match status" value="1"/>
</dbReference>
<keyword evidence="5 6" id="KW-0046">Antibiotic resistance</keyword>
<dbReference type="EC" id="3.5.2.6" evidence="3 6"/>
<comment type="similarity">
    <text evidence="2 6">Belongs to the class-C beta-lactamase family.</text>
</comment>
<evidence type="ECO:0000256" key="5">
    <source>
        <dbReference type="ARBA" id="ARBA00023251"/>
    </source>
</evidence>
<evidence type="ECO:0000313" key="9">
    <source>
        <dbReference type="EMBL" id="PRH85050.1"/>
    </source>
</evidence>
<dbReference type="PROSITE" id="PS00336">
    <property type="entry name" value="BETA_LACTAMASE_C"/>
    <property type="match status" value="1"/>
</dbReference>
<feature type="signal peptide" evidence="7">
    <location>
        <begin position="1"/>
        <end position="19"/>
    </location>
</feature>
<evidence type="ECO:0000256" key="6">
    <source>
        <dbReference type="RuleBase" id="RU361140"/>
    </source>
</evidence>
<evidence type="ECO:0000256" key="2">
    <source>
        <dbReference type="ARBA" id="ARBA00007840"/>
    </source>
</evidence>
<sequence>MIAASALAVSMTAGSPVSAQTPPERSHLEEVVDAAIKPLMERDKIPGIAVAIVVGGKQFVFNYGLASKENGQKVTDATLFEVGSISKTFTATLAAYGQVRGAFSLSDRAGQRLPALAGSSLENASLLDLATYTAGGLPLQFPDEVTDDAKMLAYYKAWHPAYAPGTHRLYSNPSIGLFGYLAAQAMGKPFDDLMQAELLPLLGLSNTYVRVPQERMADYAWGNSKNNKPIRVSPGPMDAEAYGIKTTAADLIRFVEANMNGSRLDESLQRAIAATQTGYYKIGVMQQGLGWEMYGYPTTLERLLAGNSAKMALEPHQAHKLVPPQPARRDMLFNKTGSTSGFGGYVAYVPARGIGIVILANKNYPIPDRIKAAWQIMTALDGPIKPAPKP</sequence>
<dbReference type="Proteomes" id="UP000237682">
    <property type="component" value="Unassembled WGS sequence"/>
</dbReference>
<evidence type="ECO:0000313" key="10">
    <source>
        <dbReference type="Proteomes" id="UP000237682"/>
    </source>
</evidence>
<evidence type="ECO:0000256" key="7">
    <source>
        <dbReference type="SAM" id="SignalP"/>
    </source>
</evidence>
<comment type="caution">
    <text evidence="9">The sequence shown here is derived from an EMBL/GenBank/DDBJ whole genome shotgun (WGS) entry which is preliminary data.</text>
</comment>
<dbReference type="InterPro" id="IPR001466">
    <property type="entry name" value="Beta-lactam-related"/>
</dbReference>
<comment type="catalytic activity">
    <reaction evidence="1 6">
        <text>a beta-lactam + H2O = a substituted beta-amino acid</text>
        <dbReference type="Rhea" id="RHEA:20401"/>
        <dbReference type="ChEBI" id="CHEBI:15377"/>
        <dbReference type="ChEBI" id="CHEBI:35627"/>
        <dbReference type="ChEBI" id="CHEBI:140347"/>
        <dbReference type="EC" id="3.5.2.6"/>
    </reaction>
</comment>
<evidence type="ECO:0000259" key="8">
    <source>
        <dbReference type="Pfam" id="PF00144"/>
    </source>
</evidence>
<dbReference type="PANTHER" id="PTHR46825">
    <property type="entry name" value="D-ALANYL-D-ALANINE-CARBOXYPEPTIDASE/ENDOPEPTIDASE AMPH"/>
    <property type="match status" value="1"/>
</dbReference>
<protein>
    <recommendedName>
        <fullName evidence="3 6">Beta-lactamase</fullName>
        <ecNumber evidence="3 6">3.5.2.6</ecNumber>
    </recommendedName>
</protein>
<accession>A0A2S9Q6V7</accession>
<dbReference type="Pfam" id="PF00144">
    <property type="entry name" value="Beta-lactamase"/>
    <property type="match status" value="1"/>
</dbReference>
<feature type="chain" id="PRO_5015436318" description="Beta-lactamase" evidence="7">
    <location>
        <begin position="20"/>
        <end position="390"/>
    </location>
</feature>
<reference evidence="9 10" key="1">
    <citation type="submission" date="2018-02" db="EMBL/GenBank/DDBJ databases">
        <title>Whole genome sequencing of endophytic bacterium.</title>
        <authorList>
            <person name="Eedara R."/>
            <person name="Podile A.R."/>
        </authorList>
    </citation>
    <scope>NUCLEOTIDE SEQUENCE [LARGE SCALE GENOMIC DNA]</scope>
    <source>
        <strain evidence="9 10">RP1T</strain>
    </source>
</reference>
<dbReference type="InterPro" id="IPR012338">
    <property type="entry name" value="Beta-lactam/transpept-like"/>
</dbReference>
<dbReference type="AlphaFoldDB" id="A0A2S9Q6V7"/>
<keyword evidence="10" id="KW-1185">Reference proteome</keyword>
<dbReference type="SUPFAM" id="SSF56601">
    <property type="entry name" value="beta-lactamase/transpeptidase-like"/>
    <property type="match status" value="1"/>
</dbReference>
<keyword evidence="7" id="KW-0732">Signal</keyword>
<feature type="domain" description="Beta-lactamase-related" evidence="8">
    <location>
        <begin position="32"/>
        <end position="377"/>
    </location>
</feature>
<dbReference type="InterPro" id="IPR058136">
    <property type="entry name" value="AmpC"/>
</dbReference>
<dbReference type="GO" id="GO:0030288">
    <property type="term" value="C:outer membrane-bounded periplasmic space"/>
    <property type="evidence" value="ECO:0007669"/>
    <property type="project" value="InterPro"/>
</dbReference>